<dbReference type="GO" id="GO:0005886">
    <property type="term" value="C:plasma membrane"/>
    <property type="evidence" value="ECO:0007669"/>
    <property type="project" value="UniProtKB-SubCell"/>
</dbReference>
<comment type="function">
    <text evidence="12">Plays a role in the flagellum-specific transport system.</text>
</comment>
<gene>
    <name evidence="12" type="primary">fliP</name>
    <name evidence="15" type="ordered locus">Terro_1838</name>
</gene>
<dbReference type="EMBL" id="CP003379">
    <property type="protein sequence ID" value="AFL88130.1"/>
    <property type="molecule type" value="Genomic_DNA"/>
</dbReference>
<feature type="chain" id="PRO_5004641746" description="Flagellar biosynthetic protein FliP" evidence="14">
    <location>
        <begin position="24"/>
        <end position="310"/>
    </location>
</feature>
<protein>
    <recommendedName>
        <fullName evidence="2 12">Flagellar biosynthetic protein FliP</fullName>
    </recommendedName>
</protein>
<keyword evidence="15" id="KW-0282">Flagellum</keyword>
<keyword evidence="4 12" id="KW-1003">Cell membrane</keyword>
<evidence type="ECO:0000256" key="8">
    <source>
        <dbReference type="ARBA" id="ARBA00022989"/>
    </source>
</evidence>
<dbReference type="PANTHER" id="PTHR30587:SF0">
    <property type="entry name" value="FLAGELLAR BIOSYNTHETIC PROTEIN FLIP"/>
    <property type="match status" value="1"/>
</dbReference>
<dbReference type="PANTHER" id="PTHR30587">
    <property type="entry name" value="FLAGELLAR BIOSYNTHETIC PROTEIN FLIP"/>
    <property type="match status" value="1"/>
</dbReference>
<evidence type="ECO:0000256" key="14">
    <source>
        <dbReference type="SAM" id="SignalP"/>
    </source>
</evidence>
<name>U3GK03_TERRK</name>
<evidence type="ECO:0000256" key="13">
    <source>
        <dbReference type="SAM" id="MobiDB-lite"/>
    </source>
</evidence>
<evidence type="ECO:0000256" key="1">
    <source>
        <dbReference type="ARBA" id="ARBA00006257"/>
    </source>
</evidence>
<dbReference type="KEGG" id="trs:Terro_1838"/>
<evidence type="ECO:0000256" key="2">
    <source>
        <dbReference type="ARBA" id="ARBA00021714"/>
    </source>
</evidence>
<dbReference type="GO" id="GO:0009425">
    <property type="term" value="C:bacterial-type flagellum basal body"/>
    <property type="evidence" value="ECO:0007669"/>
    <property type="project" value="UniProtKB-SubCell"/>
</dbReference>
<dbReference type="InterPro" id="IPR005837">
    <property type="entry name" value="FliP"/>
</dbReference>
<dbReference type="Pfam" id="PF00813">
    <property type="entry name" value="FliP"/>
    <property type="match status" value="1"/>
</dbReference>
<comment type="caution">
    <text evidence="12">Lacks conserved residue(s) required for the propagation of feature annotation.</text>
</comment>
<dbReference type="AlphaFoldDB" id="U3GK03"/>
<dbReference type="PATRIC" id="fig|926566.3.peg.1815"/>
<proteinExistence type="inferred from homology"/>
<keyword evidence="14" id="KW-0732">Signal</keyword>
<evidence type="ECO:0000313" key="15">
    <source>
        <dbReference type="EMBL" id="AFL88130.1"/>
    </source>
</evidence>
<feature type="signal peptide" evidence="14">
    <location>
        <begin position="1"/>
        <end position="23"/>
    </location>
</feature>
<feature type="transmembrane region" description="Helical" evidence="12">
    <location>
        <begin position="248"/>
        <end position="270"/>
    </location>
</feature>
<feature type="transmembrane region" description="Helical" evidence="12">
    <location>
        <begin position="153"/>
        <end position="172"/>
    </location>
</feature>
<keyword evidence="8 12" id="KW-1133">Transmembrane helix</keyword>
<keyword evidence="6 12" id="KW-1005">Bacterial flagellum biogenesis</keyword>
<dbReference type="eggNOG" id="COG1338">
    <property type="taxonomic scope" value="Bacteria"/>
</dbReference>
<dbReference type="HOGENOM" id="CLU_042028_3_1_0"/>
<evidence type="ECO:0000256" key="5">
    <source>
        <dbReference type="ARBA" id="ARBA00022692"/>
    </source>
</evidence>
<evidence type="ECO:0000256" key="9">
    <source>
        <dbReference type="ARBA" id="ARBA00023136"/>
    </source>
</evidence>
<dbReference type="PRINTS" id="PR01302">
    <property type="entry name" value="TYPE3IMPPROT"/>
</dbReference>
<dbReference type="InterPro" id="IPR005838">
    <property type="entry name" value="T3SS_IM_P"/>
</dbReference>
<accession>U3GK03</accession>
<keyword evidence="11 12" id="KW-1006">Bacterial flagellum protein export</keyword>
<dbReference type="PROSITE" id="PS01061">
    <property type="entry name" value="FLIP_2"/>
    <property type="match status" value="1"/>
</dbReference>
<comment type="subcellular location">
    <subcellularLocation>
        <location evidence="12">Cell membrane</location>
        <topology evidence="12">Multi-pass membrane protein</topology>
    </subcellularLocation>
    <subcellularLocation>
        <location evidence="12">Bacterial flagellum basal body</location>
    </subcellularLocation>
</comment>
<dbReference type="GO" id="GO:0044781">
    <property type="term" value="P:bacterial-type flagellum organization"/>
    <property type="evidence" value="ECO:0007669"/>
    <property type="project" value="UniProtKB-UniRule"/>
</dbReference>
<evidence type="ECO:0000256" key="3">
    <source>
        <dbReference type="ARBA" id="ARBA00022448"/>
    </source>
</evidence>
<keyword evidence="5 12" id="KW-0812">Transmembrane</keyword>
<dbReference type="STRING" id="926566.Terro_1838"/>
<organism evidence="15 16">
    <name type="scientific">Terriglobus roseus (strain DSM 18391 / NRRL B-41598 / KBS 63)</name>
    <dbReference type="NCBI Taxonomy" id="926566"/>
    <lineage>
        <taxon>Bacteria</taxon>
        <taxon>Pseudomonadati</taxon>
        <taxon>Acidobacteriota</taxon>
        <taxon>Terriglobia</taxon>
        <taxon>Terriglobales</taxon>
        <taxon>Acidobacteriaceae</taxon>
        <taxon>Terriglobus</taxon>
    </lineage>
</organism>
<evidence type="ECO:0000256" key="10">
    <source>
        <dbReference type="ARBA" id="ARBA00023143"/>
    </source>
</evidence>
<keyword evidence="7 12" id="KW-0653">Protein transport</keyword>
<feature type="transmembrane region" description="Helical" evidence="12">
    <location>
        <begin position="111"/>
        <end position="141"/>
    </location>
</feature>
<dbReference type="NCBIfam" id="TIGR01103">
    <property type="entry name" value="fliP"/>
    <property type="match status" value="1"/>
</dbReference>
<reference evidence="15 16" key="1">
    <citation type="submission" date="2012-06" db="EMBL/GenBank/DDBJ databases">
        <title>Complete genome of Terriglobus roseus DSM 18391.</title>
        <authorList>
            <consortium name="US DOE Joint Genome Institute (JGI-PGF)"/>
            <person name="Lucas S."/>
            <person name="Copeland A."/>
            <person name="Lapidus A."/>
            <person name="Glavina del Rio T."/>
            <person name="Dalin E."/>
            <person name="Tice H."/>
            <person name="Bruce D."/>
            <person name="Goodwin L."/>
            <person name="Pitluck S."/>
            <person name="Peters L."/>
            <person name="Mikhailova N."/>
            <person name="Munk A.C.C."/>
            <person name="Kyrpides N."/>
            <person name="Mavromatis K."/>
            <person name="Ivanova N."/>
            <person name="Brettin T."/>
            <person name="Detter J.C."/>
            <person name="Han C."/>
            <person name="Larimer F."/>
            <person name="Land M."/>
            <person name="Hauser L."/>
            <person name="Markowitz V."/>
            <person name="Cheng J.-F."/>
            <person name="Hugenholtz P."/>
            <person name="Woyke T."/>
            <person name="Wu D."/>
            <person name="Brambilla E."/>
            <person name="Klenk H.-P."/>
            <person name="Eisen J.A."/>
        </authorList>
    </citation>
    <scope>NUCLEOTIDE SEQUENCE [LARGE SCALE GENOMIC DNA]</scope>
    <source>
        <strain evidence="16">DSM 18391 / NRRL B-41598 / KBS 63</strain>
    </source>
</reference>
<feature type="region of interest" description="Disordered" evidence="13">
    <location>
        <begin position="42"/>
        <end position="90"/>
    </location>
</feature>
<keyword evidence="15" id="KW-0969">Cilium</keyword>
<evidence type="ECO:0000313" key="16">
    <source>
        <dbReference type="Proteomes" id="UP000006056"/>
    </source>
</evidence>
<sequence>MRKLFPSSCLLTVIIAVPLCLHAQSAESFWVRPTTAVHTVGLPMSPRPISTRSTHEFEPHRSTTKAIPAANPAKPTQESKAPGPSAANSAVPAGRSIAEALATGNSSPWSVAVGLTLLTLVPAMLLAMTPLVRLLVVFHFLRQALGTQTAPSNQILMALGLMMTWFLMQPVITQVNQVAIAPYRAGTLQGEDALSRGVVPVKTYMLRYARDKDLELFASASQVQRLAKRDDAPMQVVLPAYMLSELKAGFQIGAILFLPFLLVDLVVASVTTSVGMLQMPPTVISTPVKILLFVMVDGWHLLASSLLKSF</sequence>
<evidence type="ECO:0000256" key="6">
    <source>
        <dbReference type="ARBA" id="ARBA00022795"/>
    </source>
</evidence>
<evidence type="ECO:0000256" key="7">
    <source>
        <dbReference type="ARBA" id="ARBA00022927"/>
    </source>
</evidence>
<keyword evidence="16" id="KW-1185">Reference proteome</keyword>
<keyword evidence="15" id="KW-0966">Cell projection</keyword>
<comment type="similarity">
    <text evidence="1 12">Belongs to the FliP/MopC/SpaP family.</text>
</comment>
<dbReference type="GO" id="GO:0009306">
    <property type="term" value="P:protein secretion"/>
    <property type="evidence" value="ECO:0007669"/>
    <property type="project" value="UniProtKB-UniRule"/>
</dbReference>
<evidence type="ECO:0000256" key="4">
    <source>
        <dbReference type="ARBA" id="ARBA00022475"/>
    </source>
</evidence>
<evidence type="ECO:0000256" key="11">
    <source>
        <dbReference type="ARBA" id="ARBA00023225"/>
    </source>
</evidence>
<dbReference type="RefSeq" id="WP_014785699.1">
    <property type="nucleotide sequence ID" value="NC_018014.1"/>
</dbReference>
<keyword evidence="3 12" id="KW-0813">Transport</keyword>
<keyword evidence="9 12" id="KW-0472">Membrane</keyword>
<dbReference type="Proteomes" id="UP000006056">
    <property type="component" value="Chromosome"/>
</dbReference>
<dbReference type="PRINTS" id="PR00951">
    <property type="entry name" value="FLGBIOSNFLIP"/>
</dbReference>
<keyword evidence="10" id="KW-0975">Bacterial flagellum</keyword>
<evidence type="ECO:0000256" key="12">
    <source>
        <dbReference type="RuleBase" id="RU362069"/>
    </source>
</evidence>